<dbReference type="OrthoDB" id="9765879at2"/>
<dbReference type="KEGG" id="rch:RUM_03210"/>
<comment type="similarity">
    <text evidence="1">Belongs to the glycosyl hydrolase 25 family.</text>
</comment>
<protein>
    <submittedName>
        <fullName evidence="4">Lyzozyme M1 (1,4-beta-N-acetylmuramidase)</fullName>
    </submittedName>
</protein>
<dbReference type="SUPFAM" id="SSF51445">
    <property type="entry name" value="(Trans)glycosidases"/>
    <property type="match status" value="1"/>
</dbReference>
<organism evidence="4 5">
    <name type="scientific">Ruminococcus champanellensis (strain DSM 18848 / JCM 17042 / KCTC 15320 / 18P13)</name>
    <dbReference type="NCBI Taxonomy" id="213810"/>
    <lineage>
        <taxon>Bacteria</taxon>
        <taxon>Bacillati</taxon>
        <taxon>Bacillota</taxon>
        <taxon>Clostridia</taxon>
        <taxon>Eubacteriales</taxon>
        <taxon>Oscillospiraceae</taxon>
        <taxon>Ruminococcus</taxon>
    </lineage>
</organism>
<dbReference type="CAZy" id="GH25">
    <property type="family name" value="Glycoside Hydrolase Family 25"/>
</dbReference>
<dbReference type="InterPro" id="IPR017853">
    <property type="entry name" value="GH"/>
</dbReference>
<name>D4LAB5_RUMC1</name>
<keyword evidence="5" id="KW-1185">Reference proteome</keyword>
<reference evidence="4" key="2">
    <citation type="submission" date="2010-03" db="EMBL/GenBank/DDBJ databases">
        <authorList>
            <person name="Pajon A."/>
        </authorList>
    </citation>
    <scope>NUCLEOTIDE SEQUENCE</scope>
    <source>
        <strain evidence="4">Type strain: 18P13</strain>
    </source>
</reference>
<sequence>MGRISRKKRILLIGLILLVLLAGTGVGGWLVYTGRIRLNHPSPEKYPVRGVDVSHYQGAIDWQVLSAQSIQFAYIKATEGSSLVDEYFAQNWQDAHQTALYVGAYHFFSFDSPGQSQAENFIRTVPETDNALPPVIDLEYYGDKASDPPERDGVRRELDALIRALKEQYGKTPVIYTTYTCYREYLKGDMPDCPIWYRSVYAPPLVGPDWVFWQYRCDAQLPGYAGNHWEQKNIDLNVYRGSYAEFLEEFGLTEKHTTTE</sequence>
<dbReference type="GO" id="GO:0009253">
    <property type="term" value="P:peptidoglycan catabolic process"/>
    <property type="evidence" value="ECO:0007669"/>
    <property type="project" value="InterPro"/>
</dbReference>
<dbReference type="STRING" id="213810.RUM_03210"/>
<dbReference type="SMART" id="SM00641">
    <property type="entry name" value="Glyco_25"/>
    <property type="match status" value="1"/>
</dbReference>
<dbReference type="GO" id="GO:0016998">
    <property type="term" value="P:cell wall macromolecule catabolic process"/>
    <property type="evidence" value="ECO:0007669"/>
    <property type="project" value="InterPro"/>
</dbReference>
<keyword evidence="3" id="KW-0326">Glycosidase</keyword>
<dbReference type="RefSeq" id="WP_015557467.1">
    <property type="nucleotide sequence ID" value="NC_021039.1"/>
</dbReference>
<dbReference type="Gene3D" id="3.20.20.80">
    <property type="entry name" value="Glycosidases"/>
    <property type="match status" value="1"/>
</dbReference>
<dbReference type="PANTHER" id="PTHR34135:SF2">
    <property type="entry name" value="LYSOZYME"/>
    <property type="match status" value="1"/>
</dbReference>
<evidence type="ECO:0000256" key="3">
    <source>
        <dbReference type="ARBA" id="ARBA00023295"/>
    </source>
</evidence>
<keyword evidence="2" id="KW-0378">Hydrolase</keyword>
<dbReference type="BioCyc" id="RCHA213810:RUM_RS01550-MONOMER"/>
<accession>D4LAB5</accession>
<dbReference type="EMBL" id="FP929052">
    <property type="protein sequence ID" value="CBL16560.1"/>
    <property type="molecule type" value="Genomic_DNA"/>
</dbReference>
<dbReference type="GeneID" id="83155157"/>
<dbReference type="PANTHER" id="PTHR34135">
    <property type="entry name" value="LYSOZYME"/>
    <property type="match status" value="1"/>
</dbReference>
<dbReference type="Proteomes" id="UP000007054">
    <property type="component" value="Chromosome"/>
</dbReference>
<dbReference type="AlphaFoldDB" id="D4LAB5"/>
<dbReference type="InterPro" id="IPR018077">
    <property type="entry name" value="Glyco_hydro_fam25_subgr"/>
</dbReference>
<evidence type="ECO:0000313" key="5">
    <source>
        <dbReference type="Proteomes" id="UP000007054"/>
    </source>
</evidence>
<proteinExistence type="inferred from homology"/>
<evidence type="ECO:0000256" key="2">
    <source>
        <dbReference type="ARBA" id="ARBA00022801"/>
    </source>
</evidence>
<dbReference type="HOGENOM" id="CLU_044973_6_2_9"/>
<evidence type="ECO:0000256" key="1">
    <source>
        <dbReference type="ARBA" id="ARBA00010646"/>
    </source>
</evidence>
<dbReference type="PROSITE" id="PS51904">
    <property type="entry name" value="GLYCOSYL_HYDROL_F25_2"/>
    <property type="match status" value="1"/>
</dbReference>
<dbReference type="Pfam" id="PF01183">
    <property type="entry name" value="Glyco_hydro_25"/>
    <property type="match status" value="1"/>
</dbReference>
<dbReference type="GO" id="GO:0016052">
    <property type="term" value="P:carbohydrate catabolic process"/>
    <property type="evidence" value="ECO:0007669"/>
    <property type="project" value="TreeGrafter"/>
</dbReference>
<dbReference type="InterPro" id="IPR002053">
    <property type="entry name" value="Glyco_hydro_25"/>
</dbReference>
<dbReference type="GO" id="GO:0003796">
    <property type="term" value="F:lysozyme activity"/>
    <property type="evidence" value="ECO:0007669"/>
    <property type="project" value="InterPro"/>
</dbReference>
<gene>
    <name evidence="4" type="ordered locus">RUM_03210</name>
</gene>
<dbReference type="PATRIC" id="fig|213810.4.peg.227"/>
<reference evidence="4" key="1">
    <citation type="submission" date="2010-03" db="EMBL/GenBank/DDBJ databases">
        <title>The genome sequence of Ruminococcus sp. 18P13.</title>
        <authorList>
            <consortium name="metaHIT consortium -- http://www.metahit.eu/"/>
            <person name="Pajon A."/>
            <person name="Turner K."/>
            <person name="Parkhill J."/>
            <person name="Bernalier A."/>
        </authorList>
    </citation>
    <scope>NUCLEOTIDE SEQUENCE [LARGE SCALE GENOMIC DNA]</scope>
    <source>
        <strain evidence="4">Type strain: 18P13</strain>
    </source>
</reference>
<evidence type="ECO:0000313" key="4">
    <source>
        <dbReference type="EMBL" id="CBL16560.1"/>
    </source>
</evidence>